<keyword evidence="2" id="KW-1185">Reference proteome</keyword>
<sequence>MGKGSRKGEENEDKENHKTSMVYLMILLFCITGGLVFGWWLYKYHPTDRHLWMVPFGLVLLITPIIICFSLLVPDLCISNKNDEEQVSPIAQRIRSSINSLCV</sequence>
<comment type="caution">
    <text evidence="1">The sequence shown here is derived from an EMBL/GenBank/DDBJ whole genome shotgun (WGS) entry which is preliminary data.</text>
</comment>
<protein>
    <submittedName>
        <fullName evidence="1">Uncharacterized protein</fullName>
    </submittedName>
</protein>
<proteinExistence type="predicted"/>
<dbReference type="EMBL" id="CM039427">
    <property type="protein sequence ID" value="KAI4355294.1"/>
    <property type="molecule type" value="Genomic_DNA"/>
</dbReference>
<organism evidence="1 2">
    <name type="scientific">Bauhinia variegata</name>
    <name type="common">Purple orchid tree</name>
    <name type="synonym">Phanera variegata</name>
    <dbReference type="NCBI Taxonomy" id="167791"/>
    <lineage>
        <taxon>Eukaryota</taxon>
        <taxon>Viridiplantae</taxon>
        <taxon>Streptophyta</taxon>
        <taxon>Embryophyta</taxon>
        <taxon>Tracheophyta</taxon>
        <taxon>Spermatophyta</taxon>
        <taxon>Magnoliopsida</taxon>
        <taxon>eudicotyledons</taxon>
        <taxon>Gunneridae</taxon>
        <taxon>Pentapetalae</taxon>
        <taxon>rosids</taxon>
        <taxon>fabids</taxon>
        <taxon>Fabales</taxon>
        <taxon>Fabaceae</taxon>
        <taxon>Cercidoideae</taxon>
        <taxon>Cercideae</taxon>
        <taxon>Bauhiniinae</taxon>
        <taxon>Bauhinia</taxon>
    </lineage>
</organism>
<name>A0ACB9Q5B0_BAUVA</name>
<evidence type="ECO:0000313" key="2">
    <source>
        <dbReference type="Proteomes" id="UP000828941"/>
    </source>
</evidence>
<accession>A0ACB9Q5B0</accession>
<dbReference type="Proteomes" id="UP000828941">
    <property type="component" value="Chromosome 2"/>
</dbReference>
<gene>
    <name evidence="1" type="ORF">L6164_004083</name>
</gene>
<evidence type="ECO:0000313" key="1">
    <source>
        <dbReference type="EMBL" id="KAI4355294.1"/>
    </source>
</evidence>
<reference evidence="1 2" key="1">
    <citation type="journal article" date="2022" name="DNA Res.">
        <title>Chromosomal-level genome assembly of the orchid tree Bauhinia variegata (Leguminosae; Cercidoideae) supports the allotetraploid origin hypothesis of Bauhinia.</title>
        <authorList>
            <person name="Zhong Y."/>
            <person name="Chen Y."/>
            <person name="Zheng D."/>
            <person name="Pang J."/>
            <person name="Liu Y."/>
            <person name="Luo S."/>
            <person name="Meng S."/>
            <person name="Qian L."/>
            <person name="Wei D."/>
            <person name="Dai S."/>
            <person name="Zhou R."/>
        </authorList>
    </citation>
    <scope>NUCLEOTIDE SEQUENCE [LARGE SCALE GENOMIC DNA]</scope>
    <source>
        <strain evidence="1">BV-YZ2020</strain>
    </source>
</reference>